<dbReference type="EMBL" id="GL870880">
    <property type="protein sequence ID" value="EIJ87978.1"/>
    <property type="molecule type" value="Genomic_DNA"/>
</dbReference>
<keyword evidence="1" id="KW-0472">Membrane</keyword>
<dbReference type="OrthoDB" id="10357827at2759"/>
<keyword evidence="3" id="KW-1185">Reference proteome</keyword>
<feature type="transmembrane region" description="Helical" evidence="1">
    <location>
        <begin position="159"/>
        <end position="181"/>
    </location>
</feature>
<accession>I3EFI1</accession>
<feature type="transmembrane region" description="Helical" evidence="1">
    <location>
        <begin position="78"/>
        <end position="98"/>
    </location>
</feature>
<feature type="transmembrane region" description="Helical" evidence="1">
    <location>
        <begin position="118"/>
        <end position="138"/>
    </location>
</feature>
<dbReference type="VEuPathDB" id="MicrosporidiaDB:NEQG_02050"/>
<keyword evidence="1" id="KW-1133">Transmembrane helix</keyword>
<dbReference type="HOGENOM" id="CLU_1058025_0_0_1"/>
<reference evidence="2" key="1">
    <citation type="submission" date="2011-01" db="EMBL/GenBank/DDBJ databases">
        <title>The Genome Sequence of Nematocida parisii strain ERTm3.</title>
        <authorList>
            <consortium name="The Broad Institute Genome Sequencing Platform"/>
            <consortium name="The Broad Institute Genome Sequencing Center for Infectious Disease"/>
            <person name="Cuomo C."/>
            <person name="Troemel E."/>
            <person name="Young S.K."/>
            <person name="Zeng Q."/>
            <person name="Gargeya S."/>
            <person name="Fitzgerald M."/>
            <person name="Haas B."/>
            <person name="Abouelleil A."/>
            <person name="Alvarado L."/>
            <person name="Arachchi H.M."/>
            <person name="Berlin A."/>
            <person name="Chapman S.B."/>
            <person name="Gearin G."/>
            <person name="Goldberg J."/>
            <person name="Griggs A."/>
            <person name="Gujja S."/>
            <person name="Hansen M."/>
            <person name="Heiman D."/>
            <person name="Howarth C."/>
            <person name="Larimer J."/>
            <person name="Lui A."/>
            <person name="MacDonald P.J.P."/>
            <person name="McCowen C."/>
            <person name="Montmayeur A."/>
            <person name="Murphy C."/>
            <person name="Neiman D."/>
            <person name="Pearson M."/>
            <person name="Priest M."/>
            <person name="Roberts A."/>
            <person name="Saif S."/>
            <person name="Shea T."/>
            <person name="Sisk P."/>
            <person name="Stolte C."/>
            <person name="Sykes S."/>
            <person name="Wortman J."/>
            <person name="Nusbaum C."/>
            <person name="Birren B."/>
        </authorList>
    </citation>
    <scope>NUCLEOTIDE SEQUENCE</scope>
    <source>
        <strain evidence="2">ERTm3</strain>
    </source>
</reference>
<sequence length="263" mass="29495">MKNCNAAVLESMDIDMKKIEKPYNKIKKRLNKESVQGLAEMSLGLDEPEDFSTRDGVYAKTCIGIASDVYKYFILPMMLYYSIMIIAKVPFVIFNGVAAGRDIAPDRRIALKSQFDDFPLLTSIFMLWGIIVYAVGTIRYMTIWRSKLFVNSYTMSKPCALLLDSLFIGLIVLWGLASSVLNSGYSFVIDLLVFVAMHIFQLIVGVIYKCINTNKNNDLSFSSFTGSRFHVGFSITHCITAIILCSIFVVIMPQSLETLSNSA</sequence>
<organism evidence="2 3">
    <name type="scientific">Nematocida parisii (strain ERTm3)</name>
    <name type="common">Nematode killer fungus</name>
    <dbReference type="NCBI Taxonomy" id="935791"/>
    <lineage>
        <taxon>Eukaryota</taxon>
        <taxon>Fungi</taxon>
        <taxon>Fungi incertae sedis</taxon>
        <taxon>Microsporidia</taxon>
        <taxon>Nematocida</taxon>
    </lineage>
</organism>
<feature type="transmembrane region" description="Helical" evidence="1">
    <location>
        <begin position="229"/>
        <end position="252"/>
    </location>
</feature>
<name>I3EFI1_NEMP3</name>
<proteinExistence type="predicted"/>
<protein>
    <submittedName>
        <fullName evidence="2">Uncharacterized protein</fullName>
    </submittedName>
</protein>
<dbReference type="InParanoid" id="I3EFI1"/>
<evidence type="ECO:0000256" key="1">
    <source>
        <dbReference type="SAM" id="Phobius"/>
    </source>
</evidence>
<dbReference type="Proteomes" id="UP000002872">
    <property type="component" value="Unassembled WGS sequence"/>
</dbReference>
<gene>
    <name evidence="2" type="ORF">NEQG_02050</name>
</gene>
<evidence type="ECO:0000313" key="2">
    <source>
        <dbReference type="EMBL" id="EIJ87978.1"/>
    </source>
</evidence>
<evidence type="ECO:0000313" key="3">
    <source>
        <dbReference type="Proteomes" id="UP000002872"/>
    </source>
</evidence>
<feature type="transmembrane region" description="Helical" evidence="1">
    <location>
        <begin position="187"/>
        <end position="208"/>
    </location>
</feature>
<keyword evidence="1" id="KW-0812">Transmembrane</keyword>
<dbReference type="AlphaFoldDB" id="I3EFI1"/>